<dbReference type="Proteomes" id="UP000177777">
    <property type="component" value="Unassembled WGS sequence"/>
</dbReference>
<dbReference type="EMBL" id="MFUE01000008">
    <property type="protein sequence ID" value="OGI77898.1"/>
    <property type="molecule type" value="Genomic_DNA"/>
</dbReference>
<dbReference type="AlphaFoldDB" id="A0A1F6W7J8"/>
<keyword evidence="1" id="KW-0472">Membrane</keyword>
<name>A0A1F6W7J8_9BACT</name>
<evidence type="ECO:0000313" key="2">
    <source>
        <dbReference type="EMBL" id="OGI77898.1"/>
    </source>
</evidence>
<keyword evidence="1" id="KW-0812">Transmembrane</keyword>
<evidence type="ECO:0000256" key="1">
    <source>
        <dbReference type="SAM" id="Phobius"/>
    </source>
</evidence>
<protein>
    <submittedName>
        <fullName evidence="2">Uncharacterized protein</fullName>
    </submittedName>
</protein>
<keyword evidence="1" id="KW-1133">Transmembrane helix</keyword>
<gene>
    <name evidence="2" type="ORF">A3D42_00490</name>
</gene>
<proteinExistence type="predicted"/>
<sequence>MKKIIHNLRQQPEDTRRHILHILTFLFALLFFSIWVYTLGENLGGEETRAEVKNDLKPFSVLKDNIIDGYKSIGGEQ</sequence>
<feature type="transmembrane region" description="Helical" evidence="1">
    <location>
        <begin position="20"/>
        <end position="38"/>
    </location>
</feature>
<dbReference type="STRING" id="1801754.A3D42_00490"/>
<organism evidence="2 3">
    <name type="scientific">Candidatus Nomurabacteria bacterium RIFCSPHIGHO2_02_FULL_41_18</name>
    <dbReference type="NCBI Taxonomy" id="1801754"/>
    <lineage>
        <taxon>Bacteria</taxon>
        <taxon>Candidatus Nomuraibacteriota</taxon>
    </lineage>
</organism>
<reference evidence="2 3" key="1">
    <citation type="journal article" date="2016" name="Nat. Commun.">
        <title>Thousands of microbial genomes shed light on interconnected biogeochemical processes in an aquifer system.</title>
        <authorList>
            <person name="Anantharaman K."/>
            <person name="Brown C.T."/>
            <person name="Hug L.A."/>
            <person name="Sharon I."/>
            <person name="Castelle C.J."/>
            <person name="Probst A.J."/>
            <person name="Thomas B.C."/>
            <person name="Singh A."/>
            <person name="Wilkins M.J."/>
            <person name="Karaoz U."/>
            <person name="Brodie E.L."/>
            <person name="Williams K.H."/>
            <person name="Hubbard S.S."/>
            <person name="Banfield J.F."/>
        </authorList>
    </citation>
    <scope>NUCLEOTIDE SEQUENCE [LARGE SCALE GENOMIC DNA]</scope>
</reference>
<accession>A0A1F6W7J8</accession>
<evidence type="ECO:0000313" key="3">
    <source>
        <dbReference type="Proteomes" id="UP000177777"/>
    </source>
</evidence>
<comment type="caution">
    <text evidence="2">The sequence shown here is derived from an EMBL/GenBank/DDBJ whole genome shotgun (WGS) entry which is preliminary data.</text>
</comment>